<dbReference type="Proteomes" id="UP000824782">
    <property type="component" value="Unassembled WGS sequence"/>
</dbReference>
<evidence type="ECO:0000256" key="1">
    <source>
        <dbReference type="SAM" id="Phobius"/>
    </source>
</evidence>
<keyword evidence="1" id="KW-1133">Transmembrane helix</keyword>
<comment type="caution">
    <text evidence="3">The sequence shown here is derived from an EMBL/GenBank/DDBJ whole genome shotgun (WGS) entry which is preliminary data.</text>
</comment>
<dbReference type="AlphaFoldDB" id="A0AAV7A3M4"/>
<name>A0AAV7A3M4_ENGPU</name>
<dbReference type="InterPro" id="IPR013783">
    <property type="entry name" value="Ig-like_fold"/>
</dbReference>
<proteinExistence type="predicted"/>
<organism evidence="3 4">
    <name type="scientific">Engystomops pustulosus</name>
    <name type="common">Tungara frog</name>
    <name type="synonym">Physalaemus pustulosus</name>
    <dbReference type="NCBI Taxonomy" id="76066"/>
    <lineage>
        <taxon>Eukaryota</taxon>
        <taxon>Metazoa</taxon>
        <taxon>Chordata</taxon>
        <taxon>Craniata</taxon>
        <taxon>Vertebrata</taxon>
        <taxon>Euteleostomi</taxon>
        <taxon>Amphibia</taxon>
        <taxon>Batrachia</taxon>
        <taxon>Anura</taxon>
        <taxon>Neobatrachia</taxon>
        <taxon>Hyloidea</taxon>
        <taxon>Leptodactylidae</taxon>
        <taxon>Leiuperinae</taxon>
        <taxon>Engystomops</taxon>
    </lineage>
</organism>
<evidence type="ECO:0000256" key="2">
    <source>
        <dbReference type="SAM" id="SignalP"/>
    </source>
</evidence>
<feature type="signal peptide" evidence="2">
    <location>
        <begin position="1"/>
        <end position="19"/>
    </location>
</feature>
<gene>
    <name evidence="3" type="ORF">GDO81_003664</name>
</gene>
<dbReference type="EMBL" id="WNYA01000010">
    <property type="protein sequence ID" value="KAG8554105.1"/>
    <property type="molecule type" value="Genomic_DNA"/>
</dbReference>
<keyword evidence="2" id="KW-0732">Signal</keyword>
<dbReference type="EMBL" id="WNYA01000010">
    <property type="protein sequence ID" value="KAG8554106.1"/>
    <property type="molecule type" value="Genomic_DNA"/>
</dbReference>
<evidence type="ECO:0000313" key="3">
    <source>
        <dbReference type="EMBL" id="KAG8554105.1"/>
    </source>
</evidence>
<dbReference type="Gene3D" id="2.60.40.10">
    <property type="entry name" value="Immunoglobulins"/>
    <property type="match status" value="1"/>
</dbReference>
<sequence>MDSTKVCFYLFIIFSVASAAHRHVKAGTNTSICGLICYTPNGILRLQCIPKPSIFVAKCSNSIPEVQRGNKERFHLNGSSGCLLLKNVQKNDSCVYKIRFYGDNFTKITLTRIIILDAVKITKITSNFSEIDSNIALHVHFSGAEVTIEWEVDDAIKPLRYRLMDNNRTLIIQRLKEEDIKRKLVVRLKNPISEDLAEYHLEIQGKRPARTHLPATLALFIPTIVIVLLFYQQLKKNNLTKKLLFNGESEISLSNN</sequence>
<feature type="transmembrane region" description="Helical" evidence="1">
    <location>
        <begin position="213"/>
        <end position="231"/>
    </location>
</feature>
<evidence type="ECO:0000313" key="4">
    <source>
        <dbReference type="Proteomes" id="UP000824782"/>
    </source>
</evidence>
<keyword evidence="1" id="KW-0812">Transmembrane</keyword>
<protein>
    <submittedName>
        <fullName evidence="3">Uncharacterized protein</fullName>
    </submittedName>
</protein>
<keyword evidence="1" id="KW-0472">Membrane</keyword>
<feature type="chain" id="PRO_5044715521" evidence="2">
    <location>
        <begin position="20"/>
        <end position="256"/>
    </location>
</feature>
<reference evidence="3" key="1">
    <citation type="thesis" date="2020" institute="ProQuest LLC" country="789 East Eisenhower Parkway, Ann Arbor, MI, USA">
        <title>Comparative Genomics and Chromosome Evolution.</title>
        <authorList>
            <person name="Mudd A.B."/>
        </authorList>
    </citation>
    <scope>NUCLEOTIDE SEQUENCE</scope>
    <source>
        <strain evidence="3">237g6f4</strain>
        <tissue evidence="3">Blood</tissue>
    </source>
</reference>
<accession>A0AAV7A3M4</accession>
<keyword evidence="4" id="KW-1185">Reference proteome</keyword>